<keyword evidence="2" id="KW-1185">Reference proteome</keyword>
<gene>
    <name evidence="1" type="ORF">EKG37_21275</name>
</gene>
<dbReference type="Proteomes" id="UP000271374">
    <property type="component" value="Unassembled WGS sequence"/>
</dbReference>
<evidence type="ECO:0000313" key="2">
    <source>
        <dbReference type="Proteomes" id="UP000271374"/>
    </source>
</evidence>
<evidence type="ECO:0000313" key="1">
    <source>
        <dbReference type="EMBL" id="RTR26603.1"/>
    </source>
</evidence>
<organism evidence="1 2">
    <name type="scientific">Bacillus yapensis</name>
    <dbReference type="NCBI Taxonomy" id="2492960"/>
    <lineage>
        <taxon>Bacteria</taxon>
        <taxon>Bacillati</taxon>
        <taxon>Bacillota</taxon>
        <taxon>Bacilli</taxon>
        <taxon>Bacillales</taxon>
        <taxon>Bacillaceae</taxon>
        <taxon>Bacillus</taxon>
    </lineage>
</organism>
<comment type="caution">
    <text evidence="1">The sequence shown here is derived from an EMBL/GenBank/DDBJ whole genome shotgun (WGS) entry which is preliminary data.</text>
</comment>
<dbReference type="OrthoDB" id="2972067at2"/>
<accession>A0A3S0REP9</accession>
<sequence length="73" mass="8454">MSELSNFEKGFAQYLDVIKSPTIDQRHSPTTRKLNEAVCLMASEDMDLMKKIVMNRWVINRALSSAFARKYNI</sequence>
<dbReference type="AlphaFoldDB" id="A0A3S0REP9"/>
<reference evidence="1 2" key="1">
    <citation type="submission" date="2018-12" db="EMBL/GenBank/DDBJ databases">
        <title>Bacillus yapensis draft genome sequence.</title>
        <authorList>
            <person name="Yu L."/>
            <person name="Xu X."/>
            <person name="Tang X."/>
        </authorList>
    </citation>
    <scope>NUCLEOTIDE SEQUENCE [LARGE SCALE GENOMIC DNA]</scope>
    <source>
        <strain evidence="1 2">XXST-01</strain>
    </source>
</reference>
<name>A0A3S0REP9_9BACI</name>
<proteinExistence type="predicted"/>
<dbReference type="RefSeq" id="WP_126410771.1">
    <property type="nucleotide sequence ID" value="NZ_RXNT01000023.1"/>
</dbReference>
<dbReference type="EMBL" id="RXNT01000023">
    <property type="protein sequence ID" value="RTR26603.1"/>
    <property type="molecule type" value="Genomic_DNA"/>
</dbReference>
<protein>
    <submittedName>
        <fullName evidence="1">Uncharacterized protein</fullName>
    </submittedName>
</protein>